<organism evidence="6 7">
    <name type="scientific">Pacificitalea manganoxidans</name>
    <dbReference type="NCBI Taxonomy" id="1411902"/>
    <lineage>
        <taxon>Bacteria</taxon>
        <taxon>Pseudomonadati</taxon>
        <taxon>Pseudomonadota</taxon>
        <taxon>Alphaproteobacteria</taxon>
        <taxon>Rhodobacterales</taxon>
        <taxon>Paracoccaceae</taxon>
        <taxon>Pacificitalea</taxon>
    </lineage>
</organism>
<keyword evidence="2 4" id="KW-0560">Oxidoreductase</keyword>
<dbReference type="InterPro" id="IPR016163">
    <property type="entry name" value="Ald_DH_C"/>
</dbReference>
<dbReference type="InterPro" id="IPR016161">
    <property type="entry name" value="Ald_DH/histidinol_DH"/>
</dbReference>
<evidence type="ECO:0000256" key="4">
    <source>
        <dbReference type="RuleBase" id="RU003345"/>
    </source>
</evidence>
<dbReference type="InterPro" id="IPR016162">
    <property type="entry name" value="Ald_DH_N"/>
</dbReference>
<dbReference type="InterPro" id="IPR015590">
    <property type="entry name" value="Aldehyde_DH_dom"/>
</dbReference>
<dbReference type="FunFam" id="3.40.309.10:FF:000004">
    <property type="entry name" value="Succinate-semialdehyde dehydrogenase I"/>
    <property type="match status" value="1"/>
</dbReference>
<dbReference type="PANTHER" id="PTHR43353">
    <property type="entry name" value="SUCCINATE-SEMIALDEHYDE DEHYDROGENASE, MITOCHONDRIAL"/>
    <property type="match status" value="1"/>
</dbReference>
<dbReference type="GO" id="GO:0004777">
    <property type="term" value="F:succinate-semialdehyde dehydrogenase (NAD+) activity"/>
    <property type="evidence" value="ECO:0007669"/>
    <property type="project" value="TreeGrafter"/>
</dbReference>
<dbReference type="PANTHER" id="PTHR43353:SF5">
    <property type="entry name" value="SUCCINATE-SEMIALDEHYDE DEHYDROGENASE, MITOCHONDRIAL"/>
    <property type="match status" value="1"/>
</dbReference>
<evidence type="ECO:0000313" key="7">
    <source>
        <dbReference type="Proteomes" id="UP000219050"/>
    </source>
</evidence>
<dbReference type="Gene3D" id="3.40.309.10">
    <property type="entry name" value="Aldehyde Dehydrogenase, Chain A, domain 2"/>
    <property type="match status" value="1"/>
</dbReference>
<dbReference type="NCBIfam" id="TIGR01780">
    <property type="entry name" value="SSADH"/>
    <property type="match status" value="1"/>
</dbReference>
<dbReference type="EMBL" id="CP021404">
    <property type="protein sequence ID" value="ATI41035.1"/>
    <property type="molecule type" value="Genomic_DNA"/>
</dbReference>
<dbReference type="Pfam" id="PF00171">
    <property type="entry name" value="Aldedh"/>
    <property type="match status" value="1"/>
</dbReference>
<dbReference type="InterPro" id="IPR010102">
    <property type="entry name" value="Succ_semiAld_DH"/>
</dbReference>
<protein>
    <submittedName>
        <fullName evidence="6">Succinate-semialdehyde dehydrogenase (NADP(+))</fullName>
    </submittedName>
</protein>
<name>A0A291LX65_9RHOB</name>
<evidence type="ECO:0000256" key="2">
    <source>
        <dbReference type="ARBA" id="ARBA00023002"/>
    </source>
</evidence>
<dbReference type="KEGG" id="cmag:CBW24_02815"/>
<evidence type="ECO:0000259" key="5">
    <source>
        <dbReference type="Pfam" id="PF00171"/>
    </source>
</evidence>
<dbReference type="AlphaFoldDB" id="A0A291LX65"/>
<dbReference type="GO" id="GO:0005829">
    <property type="term" value="C:cytosol"/>
    <property type="evidence" value="ECO:0007669"/>
    <property type="project" value="TreeGrafter"/>
</dbReference>
<feature type="domain" description="Aldehyde dehydrogenase" evidence="5">
    <location>
        <begin position="28"/>
        <end position="487"/>
    </location>
</feature>
<evidence type="ECO:0000256" key="3">
    <source>
        <dbReference type="PROSITE-ProRule" id="PRU10007"/>
    </source>
</evidence>
<dbReference type="InterPro" id="IPR050740">
    <property type="entry name" value="Aldehyde_DH_Superfamily"/>
</dbReference>
<evidence type="ECO:0000313" key="6">
    <source>
        <dbReference type="EMBL" id="ATI41035.1"/>
    </source>
</evidence>
<feature type="active site" evidence="3">
    <location>
        <position position="265"/>
    </location>
</feature>
<accession>A0A291LX65</accession>
<dbReference type="PROSITE" id="PS00687">
    <property type="entry name" value="ALDEHYDE_DEHYDR_GLU"/>
    <property type="match status" value="1"/>
</dbReference>
<dbReference type="InterPro" id="IPR029510">
    <property type="entry name" value="Ald_DH_CS_GLU"/>
</dbReference>
<dbReference type="OrthoDB" id="9812625at2"/>
<dbReference type="CDD" id="cd07103">
    <property type="entry name" value="ALDH_F5_SSADH_GabD"/>
    <property type="match status" value="1"/>
</dbReference>
<dbReference type="FunFam" id="3.40.605.10:FF:000005">
    <property type="entry name" value="Succinate-semialdehyde dehydrogenase I"/>
    <property type="match status" value="1"/>
</dbReference>
<comment type="similarity">
    <text evidence="1 4">Belongs to the aldehyde dehydrogenase family.</text>
</comment>
<dbReference type="Proteomes" id="UP000219050">
    <property type="component" value="Chromosome"/>
</dbReference>
<sequence>MLDAANDLKSKLSDPSLLTDKAYVAGEWVAADDGGTFEVRNPATGDVLAHVADLGRAETARAIDAAEKAGKEWAARTAKDRAKVLRKWFDLMMEAQDDLGAILTAEMGKPLAEAKGEIAYGASFIEWFAEEAKRVYGETIPGHQPNLRLSVIKQPVGVVGSITPWNFPNAMITRKCAPALAAGCSFVGKPAGETPLSALAIAVLAERAGLPAGLFSIVPSSSSSDIGKEFCENHKVRKLTFTGSTPVGRILLAQAADQVMKCSMELGGNAPFIVFDDADLDAAVDGAIACKFRNNGQTCVCANRIYVQSGIYDAFAERFAQKVSQMKVGDGFDAETDFGPLITEKAVEKVEEHIADARSKGGDVVLGGDRHEKGGTFFQPTIITGATQDMVFAQEETFGPMAPLFKFDTEEEVLGYANDTIFGLAAYFYARDVGRITRVNEGLEYGIVGVNTGIISTEAAPFGGVKQSGLGREGSRHGIEDFLELKYTCLAI</sequence>
<dbReference type="SUPFAM" id="SSF53720">
    <property type="entry name" value="ALDH-like"/>
    <property type="match status" value="1"/>
</dbReference>
<proteinExistence type="inferred from homology"/>
<evidence type="ECO:0000256" key="1">
    <source>
        <dbReference type="ARBA" id="ARBA00009986"/>
    </source>
</evidence>
<dbReference type="PROSITE" id="PS00070">
    <property type="entry name" value="ALDEHYDE_DEHYDR_CYS"/>
    <property type="match status" value="1"/>
</dbReference>
<dbReference type="InterPro" id="IPR016160">
    <property type="entry name" value="Ald_DH_CS_CYS"/>
</dbReference>
<keyword evidence="7" id="KW-1185">Reference proteome</keyword>
<dbReference type="GO" id="GO:0009450">
    <property type="term" value="P:gamma-aminobutyric acid catabolic process"/>
    <property type="evidence" value="ECO:0007669"/>
    <property type="project" value="InterPro"/>
</dbReference>
<dbReference type="RefSeq" id="WP_097372608.1">
    <property type="nucleotide sequence ID" value="NZ_CP021404.1"/>
</dbReference>
<reference evidence="6 7" key="1">
    <citation type="submission" date="2017-05" db="EMBL/GenBank/DDBJ databases">
        <title>Comparative genomic and metabolic analysis of manganese-oxidizing mechanisms in Celeribater manganoxidans DY25T: its adaption to the environment of polymetallic nodule.</title>
        <authorList>
            <person name="Wang X."/>
        </authorList>
    </citation>
    <scope>NUCLEOTIDE SEQUENCE [LARGE SCALE GENOMIC DNA]</scope>
    <source>
        <strain evidence="6 7">DY25</strain>
    </source>
</reference>
<dbReference type="Gene3D" id="3.40.605.10">
    <property type="entry name" value="Aldehyde Dehydrogenase, Chain A, domain 1"/>
    <property type="match status" value="1"/>
</dbReference>
<gene>
    <name evidence="6" type="primary">gabD</name>
    <name evidence="6" type="ORF">CBW24_02815</name>
</gene>